<organism evidence="1 2">
    <name type="scientific">Myxococcus virescens</name>
    <dbReference type="NCBI Taxonomy" id="83456"/>
    <lineage>
        <taxon>Bacteria</taxon>
        <taxon>Pseudomonadati</taxon>
        <taxon>Myxococcota</taxon>
        <taxon>Myxococcia</taxon>
        <taxon>Myxococcales</taxon>
        <taxon>Cystobacterineae</taxon>
        <taxon>Myxococcaceae</taxon>
        <taxon>Myxococcus</taxon>
    </lineage>
</organism>
<gene>
    <name evidence="1" type="ORF">MVI01_41250</name>
</gene>
<dbReference type="EMBL" id="BJVY01000024">
    <property type="protein sequence ID" value="GEL72341.1"/>
    <property type="molecule type" value="Genomic_DNA"/>
</dbReference>
<dbReference type="Proteomes" id="UP000321224">
    <property type="component" value="Unassembled WGS sequence"/>
</dbReference>
<proteinExistence type="predicted"/>
<sequence length="45" mass="5463">MKMDESLVRVGKRVWLPFLRARQYMQSRQSLLDSSLTQFFKEAER</sequence>
<evidence type="ECO:0000313" key="2">
    <source>
        <dbReference type="Proteomes" id="UP000321224"/>
    </source>
</evidence>
<protein>
    <submittedName>
        <fullName evidence="1">Uncharacterized protein</fullName>
    </submittedName>
</protein>
<accession>A0A511HFM9</accession>
<evidence type="ECO:0000313" key="1">
    <source>
        <dbReference type="EMBL" id="GEL72341.1"/>
    </source>
</evidence>
<dbReference type="AlphaFoldDB" id="A0A511HFM9"/>
<name>A0A511HFM9_9BACT</name>
<dbReference type="RefSeq" id="WP_167371208.1">
    <property type="nucleotide sequence ID" value="NZ_BJVY01000024.1"/>
</dbReference>
<reference evidence="1 2" key="1">
    <citation type="submission" date="2019-07" db="EMBL/GenBank/DDBJ databases">
        <title>Whole genome shotgun sequence of Myxococcus virescens NBRC 100334.</title>
        <authorList>
            <person name="Hosoyama A."/>
            <person name="Uohara A."/>
            <person name="Ohji S."/>
            <person name="Ichikawa N."/>
        </authorList>
    </citation>
    <scope>NUCLEOTIDE SEQUENCE [LARGE SCALE GENOMIC DNA]</scope>
    <source>
        <strain evidence="1 2">NBRC 100334</strain>
    </source>
</reference>
<comment type="caution">
    <text evidence="1">The sequence shown here is derived from an EMBL/GenBank/DDBJ whole genome shotgun (WGS) entry which is preliminary data.</text>
</comment>